<sequence>MPQSTVWSVVVFVLSQIEAEDGQQHLSDNSKTTIKQIKAKQQYINLVLSVSRFFDLVPIDQYISASRSMCAIYFQMFSSVFDYSVVHETSYVHFYKIEKLLFFITVSLRFSRKFLCLLFISSYFNVECGS</sequence>
<name>A0AAV1LPP1_9NEOP</name>
<keyword evidence="3" id="KW-1185">Reference proteome</keyword>
<evidence type="ECO:0000256" key="1">
    <source>
        <dbReference type="SAM" id="SignalP"/>
    </source>
</evidence>
<proteinExistence type="predicted"/>
<evidence type="ECO:0008006" key="4">
    <source>
        <dbReference type="Google" id="ProtNLM"/>
    </source>
</evidence>
<dbReference type="Proteomes" id="UP001314205">
    <property type="component" value="Unassembled WGS sequence"/>
</dbReference>
<dbReference type="AlphaFoldDB" id="A0AAV1LPP1"/>
<dbReference type="EMBL" id="CAVLGL010000094">
    <property type="protein sequence ID" value="CAK1597418.1"/>
    <property type="molecule type" value="Genomic_DNA"/>
</dbReference>
<feature type="chain" id="PRO_5043415722" description="Secreted protein" evidence="1">
    <location>
        <begin position="20"/>
        <end position="130"/>
    </location>
</feature>
<comment type="caution">
    <text evidence="2">The sequence shown here is derived from an EMBL/GenBank/DDBJ whole genome shotgun (WGS) entry which is preliminary data.</text>
</comment>
<gene>
    <name evidence="2" type="ORF">PARMNEM_LOCUS16637</name>
</gene>
<evidence type="ECO:0000313" key="2">
    <source>
        <dbReference type="EMBL" id="CAK1597418.1"/>
    </source>
</evidence>
<feature type="signal peptide" evidence="1">
    <location>
        <begin position="1"/>
        <end position="19"/>
    </location>
</feature>
<accession>A0AAV1LPP1</accession>
<reference evidence="2 3" key="1">
    <citation type="submission" date="2023-11" db="EMBL/GenBank/DDBJ databases">
        <authorList>
            <person name="Hedman E."/>
            <person name="Englund M."/>
            <person name="Stromberg M."/>
            <person name="Nyberg Akerstrom W."/>
            <person name="Nylinder S."/>
            <person name="Jareborg N."/>
            <person name="Kallberg Y."/>
            <person name="Kronander E."/>
        </authorList>
    </citation>
    <scope>NUCLEOTIDE SEQUENCE [LARGE SCALE GENOMIC DNA]</scope>
</reference>
<keyword evidence="1" id="KW-0732">Signal</keyword>
<protein>
    <recommendedName>
        <fullName evidence="4">Secreted protein</fullName>
    </recommendedName>
</protein>
<organism evidence="2 3">
    <name type="scientific">Parnassius mnemosyne</name>
    <name type="common">clouded apollo</name>
    <dbReference type="NCBI Taxonomy" id="213953"/>
    <lineage>
        <taxon>Eukaryota</taxon>
        <taxon>Metazoa</taxon>
        <taxon>Ecdysozoa</taxon>
        <taxon>Arthropoda</taxon>
        <taxon>Hexapoda</taxon>
        <taxon>Insecta</taxon>
        <taxon>Pterygota</taxon>
        <taxon>Neoptera</taxon>
        <taxon>Endopterygota</taxon>
        <taxon>Lepidoptera</taxon>
        <taxon>Glossata</taxon>
        <taxon>Ditrysia</taxon>
        <taxon>Papilionoidea</taxon>
        <taxon>Papilionidae</taxon>
        <taxon>Parnassiinae</taxon>
        <taxon>Parnassini</taxon>
        <taxon>Parnassius</taxon>
        <taxon>Driopa</taxon>
    </lineage>
</organism>
<evidence type="ECO:0000313" key="3">
    <source>
        <dbReference type="Proteomes" id="UP001314205"/>
    </source>
</evidence>